<name>A0AAJ0GHQ9_9PEZI</name>
<dbReference type="EMBL" id="JAWDJX010000002">
    <property type="protein sequence ID" value="KAK3057824.1"/>
    <property type="molecule type" value="Genomic_DNA"/>
</dbReference>
<reference evidence="2" key="1">
    <citation type="submission" date="2023-04" db="EMBL/GenBank/DDBJ databases">
        <title>Black Yeasts Isolated from many extreme environments.</title>
        <authorList>
            <person name="Coleine C."/>
            <person name="Stajich J.E."/>
            <person name="Selbmann L."/>
        </authorList>
    </citation>
    <scope>NUCLEOTIDE SEQUENCE</scope>
    <source>
        <strain evidence="2">CCFEE 5312</strain>
    </source>
</reference>
<dbReference type="InterPro" id="IPR036047">
    <property type="entry name" value="F-box-like_dom_sf"/>
</dbReference>
<comment type="caution">
    <text evidence="2">The sequence shown here is derived from an EMBL/GenBank/DDBJ whole genome shotgun (WGS) entry which is preliminary data.</text>
</comment>
<organism evidence="2 3">
    <name type="scientific">Extremus antarcticus</name>
    <dbReference type="NCBI Taxonomy" id="702011"/>
    <lineage>
        <taxon>Eukaryota</taxon>
        <taxon>Fungi</taxon>
        <taxon>Dikarya</taxon>
        <taxon>Ascomycota</taxon>
        <taxon>Pezizomycotina</taxon>
        <taxon>Dothideomycetes</taxon>
        <taxon>Dothideomycetidae</taxon>
        <taxon>Mycosphaerellales</taxon>
        <taxon>Extremaceae</taxon>
        <taxon>Extremus</taxon>
    </lineage>
</organism>
<evidence type="ECO:0000256" key="1">
    <source>
        <dbReference type="SAM" id="MobiDB-lite"/>
    </source>
</evidence>
<keyword evidence="3" id="KW-1185">Reference proteome</keyword>
<sequence>MWPILGHFFCVNLCQCDEDAGHAVRFGEWAWRSYESGLRHVAGFRPCKTFTPVIEACDFRRPLQGRLPQRLPLEAPRHRLSTRPSQQWHHIELSPNHEAGCLDYDIINALSARSILAASQTLFGIFELVENIIVHLPHPQLVACSRVARLWHTITKESPRVRRLIYGPHAPLDKTQPWIGDGSDCKIPVPLYEVKLDFTPFVKNQFDISKIRFKKTNCCLTMHELTLWASEGSRDKKFLTGGLDQFATTPPVQALAIEARLGSHGDVTDKDFACFIFVRGGIRVKDIFEVADAMGRCNVRYGSEASGHGYEYVMVSADVVNKTSGKEFEEVDAEDEERCDVYMRHTYFDTAPHGADDSHARKRVKLGSSAESVQG</sequence>
<proteinExistence type="predicted"/>
<dbReference type="Proteomes" id="UP001271007">
    <property type="component" value="Unassembled WGS sequence"/>
</dbReference>
<accession>A0AAJ0GHQ9</accession>
<evidence type="ECO:0000313" key="3">
    <source>
        <dbReference type="Proteomes" id="UP001271007"/>
    </source>
</evidence>
<dbReference type="AlphaFoldDB" id="A0AAJ0GHQ9"/>
<dbReference type="SUPFAM" id="SSF81383">
    <property type="entry name" value="F-box domain"/>
    <property type="match status" value="1"/>
</dbReference>
<protein>
    <recommendedName>
        <fullName evidence="4">F-box domain-containing protein</fullName>
    </recommendedName>
</protein>
<evidence type="ECO:0000313" key="2">
    <source>
        <dbReference type="EMBL" id="KAK3057824.1"/>
    </source>
</evidence>
<gene>
    <name evidence="2" type="ORF">LTR09_000899</name>
</gene>
<evidence type="ECO:0008006" key="4">
    <source>
        <dbReference type="Google" id="ProtNLM"/>
    </source>
</evidence>
<feature type="region of interest" description="Disordered" evidence="1">
    <location>
        <begin position="353"/>
        <end position="375"/>
    </location>
</feature>